<gene>
    <name evidence="3" type="ORF">Baya_4512</name>
</gene>
<evidence type="ECO:0000313" key="4">
    <source>
        <dbReference type="Proteomes" id="UP000319801"/>
    </source>
</evidence>
<dbReference type="EMBL" id="VCAZ01000010">
    <property type="protein sequence ID" value="TSK34904.1"/>
    <property type="molecule type" value="Genomic_DNA"/>
</dbReference>
<dbReference type="Gene3D" id="6.10.250.1290">
    <property type="match status" value="1"/>
</dbReference>
<organism evidence="3 4">
    <name type="scientific">Bagarius yarrelli</name>
    <name type="common">Goonch</name>
    <name type="synonym">Bagrus yarrelli</name>
    <dbReference type="NCBI Taxonomy" id="175774"/>
    <lineage>
        <taxon>Eukaryota</taxon>
        <taxon>Metazoa</taxon>
        <taxon>Chordata</taxon>
        <taxon>Craniata</taxon>
        <taxon>Vertebrata</taxon>
        <taxon>Euteleostomi</taxon>
        <taxon>Actinopterygii</taxon>
        <taxon>Neopterygii</taxon>
        <taxon>Teleostei</taxon>
        <taxon>Ostariophysi</taxon>
        <taxon>Siluriformes</taxon>
        <taxon>Sisoridae</taxon>
        <taxon>Sisorinae</taxon>
        <taxon>Bagarius</taxon>
    </lineage>
</organism>
<dbReference type="OrthoDB" id="4096268at2759"/>
<feature type="region of interest" description="Disordered" evidence="1">
    <location>
        <begin position="187"/>
        <end position="211"/>
    </location>
</feature>
<name>A0A556TQE2_BAGYA</name>
<comment type="caution">
    <text evidence="3">The sequence shown here is derived from an EMBL/GenBank/DDBJ whole genome shotgun (WGS) entry which is preliminary data.</text>
</comment>
<dbReference type="InterPro" id="IPR050923">
    <property type="entry name" value="Cell_Proc_Reg/RNA_Proc"/>
</dbReference>
<accession>A0A556TQE2</accession>
<dbReference type="Pfam" id="PF00498">
    <property type="entry name" value="FHA"/>
    <property type="match status" value="1"/>
</dbReference>
<dbReference type="FunFam" id="2.60.200.20:FF:000019">
    <property type="entry name" value="Nuclear inhibitor of protein phosphatase"/>
    <property type="match status" value="1"/>
</dbReference>
<evidence type="ECO:0000259" key="2">
    <source>
        <dbReference type="PROSITE" id="PS50006"/>
    </source>
</evidence>
<dbReference type="SUPFAM" id="SSF49879">
    <property type="entry name" value="SMAD/FHA domain"/>
    <property type="match status" value="1"/>
</dbReference>
<keyword evidence="4" id="KW-1185">Reference proteome</keyword>
<dbReference type="AlphaFoldDB" id="A0A556TQE2"/>
<feature type="domain" description="FHA" evidence="2">
    <location>
        <begin position="20"/>
        <end position="72"/>
    </location>
</feature>
<dbReference type="PROSITE" id="PS50006">
    <property type="entry name" value="FHA_DOMAIN"/>
    <property type="match status" value="1"/>
</dbReference>
<evidence type="ECO:0000313" key="3">
    <source>
        <dbReference type="EMBL" id="TSK34904.1"/>
    </source>
</evidence>
<proteinExistence type="predicted"/>
<dbReference type="Gene3D" id="2.60.200.20">
    <property type="match status" value="1"/>
</dbReference>
<evidence type="ECO:0000256" key="1">
    <source>
        <dbReference type="SAM" id="MobiDB-lite"/>
    </source>
</evidence>
<dbReference type="CDD" id="cd22674">
    <property type="entry name" value="FHA_PPP1R8"/>
    <property type="match status" value="1"/>
</dbReference>
<dbReference type="Proteomes" id="UP000319801">
    <property type="component" value="Unassembled WGS sequence"/>
</dbReference>
<dbReference type="PANTHER" id="PTHR23308">
    <property type="entry name" value="NUCLEAR INHIBITOR OF PROTEIN PHOSPHATASE-1"/>
    <property type="match status" value="1"/>
</dbReference>
<protein>
    <submittedName>
        <fullName evidence="3">Nuclear inhibitor of protein phosphatase 1</fullName>
    </submittedName>
</protein>
<reference evidence="3 4" key="1">
    <citation type="journal article" date="2019" name="Genome Biol. Evol.">
        <title>Whole-Genome Sequencing of the Giant Devil Catfish, Bagarius yarrelli.</title>
        <authorList>
            <person name="Jiang W."/>
            <person name="Lv Y."/>
            <person name="Cheng L."/>
            <person name="Yang K."/>
            <person name="Chao B."/>
            <person name="Wang X."/>
            <person name="Li Y."/>
            <person name="Pan X."/>
            <person name="You X."/>
            <person name="Zhang Y."/>
            <person name="Yang J."/>
            <person name="Li J."/>
            <person name="Zhang X."/>
            <person name="Liu S."/>
            <person name="Sun C."/>
            <person name="Yang J."/>
            <person name="Shi Q."/>
        </authorList>
    </citation>
    <scope>NUCLEOTIDE SEQUENCE [LARGE SCALE GENOMIC DNA]</scope>
    <source>
        <strain evidence="3">JWS20170419001</strain>
        <tissue evidence="3">Muscle</tissue>
    </source>
</reference>
<dbReference type="SMART" id="SM00240">
    <property type="entry name" value="FHA"/>
    <property type="match status" value="1"/>
</dbReference>
<dbReference type="InterPro" id="IPR000253">
    <property type="entry name" value="FHA_dom"/>
</dbReference>
<dbReference type="InterPro" id="IPR008984">
    <property type="entry name" value="SMAD_FHA_dom_sf"/>
</dbReference>
<sequence length="211" mass="24351">MLLKDLVSLQKLIIDEKKFYLFGRNPDICDFTIDHQSCSRVHAALVYHKHLKRLFLIDLNSTHGTFLGHIRLEPHKPQQVPIDSTMSFGASTRVYTIREKPQSQANVSAGDKTGDDEELKGLLGLPEEETELEMFDLTLKAFSVLILMFMCLLYWHGSWKNLTEFNTAHNKRISTLTIEEGNLDIQRPKRRRKSSRVSFNEDDEIINPGKH</sequence>